<name>A0A550C2I9_9AGAR</name>
<evidence type="ECO:0000313" key="2">
    <source>
        <dbReference type="Proteomes" id="UP000320762"/>
    </source>
</evidence>
<dbReference type="AlphaFoldDB" id="A0A550C2I9"/>
<organism evidence="1 2">
    <name type="scientific">Schizophyllum amplum</name>
    <dbReference type="NCBI Taxonomy" id="97359"/>
    <lineage>
        <taxon>Eukaryota</taxon>
        <taxon>Fungi</taxon>
        <taxon>Dikarya</taxon>
        <taxon>Basidiomycota</taxon>
        <taxon>Agaricomycotina</taxon>
        <taxon>Agaricomycetes</taxon>
        <taxon>Agaricomycetidae</taxon>
        <taxon>Agaricales</taxon>
        <taxon>Schizophyllaceae</taxon>
        <taxon>Schizophyllum</taxon>
    </lineage>
</organism>
<dbReference type="PANTHER" id="PTHR35871">
    <property type="entry name" value="EXPRESSED PROTEIN"/>
    <property type="match status" value="1"/>
</dbReference>
<sequence length="300" mass="34692">MKAHSERPGYKRTAPDIAAAQRAALDLAEKLRGPTRGKCRGYKVPNFDRYTRLKLEAIHAFLNMYASFSSVTYGRWSASAKQTATAAGRGDYFAECVARMARQYIEDRNVLPINPFGKWSTSMLADEDLSNEILLHLQSLGNNITAEKLANYLRREDIREKYQIGGHISVRTAQRYLFELGYRFTSPKKGQYTDGHERADVVYYRDHVYLPRLAHLQSRSMAWDKDNQPFYGPLNGRRVIIWYHDETIFYAHDRRRRVYCHKDAPAKPYQKGDGVSYMVADYVSADFGWLRGPNGERARR</sequence>
<evidence type="ECO:0000313" key="1">
    <source>
        <dbReference type="EMBL" id="TRM58978.1"/>
    </source>
</evidence>
<dbReference type="OrthoDB" id="10044727at2759"/>
<keyword evidence="2" id="KW-1185">Reference proteome</keyword>
<dbReference type="PANTHER" id="PTHR35871:SF1">
    <property type="entry name" value="CXC1-LIKE CYSTEINE CLUSTER ASSOCIATED WITH KDZ TRANSPOSASES DOMAIN-CONTAINING PROTEIN"/>
    <property type="match status" value="1"/>
</dbReference>
<dbReference type="EMBL" id="VDMD01000031">
    <property type="protein sequence ID" value="TRM58978.1"/>
    <property type="molecule type" value="Genomic_DNA"/>
</dbReference>
<protein>
    <submittedName>
        <fullName evidence="1">Uncharacterized protein</fullName>
    </submittedName>
</protein>
<comment type="caution">
    <text evidence="1">The sequence shown here is derived from an EMBL/GenBank/DDBJ whole genome shotgun (WGS) entry which is preliminary data.</text>
</comment>
<dbReference type="Proteomes" id="UP000320762">
    <property type="component" value="Unassembled WGS sequence"/>
</dbReference>
<gene>
    <name evidence="1" type="ORF">BD626DRAFT_409668</name>
</gene>
<accession>A0A550C2I9</accession>
<proteinExistence type="predicted"/>
<reference evidence="1 2" key="1">
    <citation type="journal article" date="2019" name="New Phytol.">
        <title>Comparative genomics reveals unique wood-decay strategies and fruiting body development in the Schizophyllaceae.</title>
        <authorList>
            <person name="Almasi E."/>
            <person name="Sahu N."/>
            <person name="Krizsan K."/>
            <person name="Balint B."/>
            <person name="Kovacs G.M."/>
            <person name="Kiss B."/>
            <person name="Cseklye J."/>
            <person name="Drula E."/>
            <person name="Henrissat B."/>
            <person name="Nagy I."/>
            <person name="Chovatia M."/>
            <person name="Adam C."/>
            <person name="LaButti K."/>
            <person name="Lipzen A."/>
            <person name="Riley R."/>
            <person name="Grigoriev I.V."/>
            <person name="Nagy L.G."/>
        </authorList>
    </citation>
    <scope>NUCLEOTIDE SEQUENCE [LARGE SCALE GENOMIC DNA]</scope>
    <source>
        <strain evidence="1 2">NL-1724</strain>
    </source>
</reference>
<feature type="non-terminal residue" evidence="1">
    <location>
        <position position="300"/>
    </location>
</feature>